<dbReference type="PANTHER" id="PTHR11059:SF0">
    <property type="entry name" value="DNA REPAIR PROTEIN RECN"/>
    <property type="match status" value="1"/>
</dbReference>
<accession>A0ABU3B6C7</accession>
<dbReference type="Proteomes" id="UP001259982">
    <property type="component" value="Unassembled WGS sequence"/>
</dbReference>
<evidence type="ECO:0000256" key="2">
    <source>
        <dbReference type="ARBA" id="ARBA00009441"/>
    </source>
</evidence>
<evidence type="ECO:0000256" key="4">
    <source>
        <dbReference type="ARBA" id="ARBA00022741"/>
    </source>
</evidence>
<keyword evidence="13" id="KW-1185">Reference proteome</keyword>
<dbReference type="PANTHER" id="PTHR11059">
    <property type="entry name" value="DNA REPAIR PROTEIN RECN"/>
    <property type="match status" value="1"/>
</dbReference>
<gene>
    <name evidence="12" type="primary">recN</name>
    <name evidence="12" type="ORF">RM531_04995</name>
</gene>
<evidence type="ECO:0000256" key="9">
    <source>
        <dbReference type="PIRNR" id="PIRNR003128"/>
    </source>
</evidence>
<dbReference type="EMBL" id="JAVRHY010000003">
    <property type="protein sequence ID" value="MDT0617819.1"/>
    <property type="molecule type" value="Genomic_DNA"/>
</dbReference>
<keyword evidence="4" id="KW-0547">Nucleotide-binding</keyword>
<evidence type="ECO:0000256" key="7">
    <source>
        <dbReference type="ARBA" id="ARBA00023204"/>
    </source>
</evidence>
<dbReference type="PIRSF" id="PIRSF003128">
    <property type="entry name" value="RecN"/>
    <property type="match status" value="1"/>
</dbReference>
<dbReference type="Pfam" id="PF02463">
    <property type="entry name" value="SMC_N"/>
    <property type="match status" value="1"/>
</dbReference>
<reference evidence="12 13" key="1">
    <citation type="submission" date="2023-09" db="EMBL/GenBank/DDBJ databases">
        <authorList>
            <person name="Rey-Velasco X."/>
        </authorList>
    </citation>
    <scope>NUCLEOTIDE SEQUENCE [LARGE SCALE GENOMIC DNA]</scope>
    <source>
        <strain evidence="12 13">P385</strain>
    </source>
</reference>
<protein>
    <recommendedName>
        <fullName evidence="3 9">DNA repair protein RecN</fullName>
    </recommendedName>
    <alternativeName>
        <fullName evidence="8 9">Recombination protein N</fullName>
    </alternativeName>
</protein>
<organism evidence="12 13">
    <name type="scientific">Spectribacter acetivorans</name>
    <dbReference type="NCBI Taxonomy" id="3075603"/>
    <lineage>
        <taxon>Bacteria</taxon>
        <taxon>Pseudomonadati</taxon>
        <taxon>Pseudomonadota</taxon>
        <taxon>Gammaproteobacteria</taxon>
        <taxon>Salinisphaerales</taxon>
        <taxon>Salinisphaeraceae</taxon>
        <taxon>Spectribacter</taxon>
    </lineage>
</organism>
<dbReference type="InterPro" id="IPR003395">
    <property type="entry name" value="RecF/RecN/SMC_N"/>
</dbReference>
<comment type="similarity">
    <text evidence="2 9">Belongs to the RecN family.</text>
</comment>
<evidence type="ECO:0000313" key="12">
    <source>
        <dbReference type="EMBL" id="MDT0617819.1"/>
    </source>
</evidence>
<dbReference type="Gene3D" id="3.40.50.300">
    <property type="entry name" value="P-loop containing nucleotide triphosphate hydrolases"/>
    <property type="match status" value="2"/>
</dbReference>
<comment type="function">
    <text evidence="1 9">May be involved in recombinational repair of damaged DNA.</text>
</comment>
<evidence type="ECO:0000256" key="8">
    <source>
        <dbReference type="ARBA" id="ARBA00033408"/>
    </source>
</evidence>
<dbReference type="SUPFAM" id="SSF52540">
    <property type="entry name" value="P-loop containing nucleoside triphosphate hydrolases"/>
    <property type="match status" value="1"/>
</dbReference>
<dbReference type="InterPro" id="IPR027417">
    <property type="entry name" value="P-loop_NTPase"/>
</dbReference>
<evidence type="ECO:0000256" key="6">
    <source>
        <dbReference type="ARBA" id="ARBA00022840"/>
    </source>
</evidence>
<evidence type="ECO:0000259" key="11">
    <source>
        <dbReference type="Pfam" id="PF02463"/>
    </source>
</evidence>
<dbReference type="InterPro" id="IPR004604">
    <property type="entry name" value="DNA_recomb/repair_RecN"/>
</dbReference>
<sequence length="557" mass="60294">MLSELAIRDFAIIDDLQLSLGAGMTVLSGETGAGKSILIDALGLLLGDRADASAVRDGRERAEISAIFDLADAPAARAWLAERELADESDCLIRRVVSREGRSRHWINGSPAAGRDLRELGEHLVDIHGQHAHQSLLRPGAQRDLLDEHGRLAPQLSALGELVRDLQACERDIRELDATDDAGQSRLELLQFQVDELQALAPMPDEWETLTAEHKRLANAEQLLRDGQSLLALLTDDDTASAIDRLGQAERQLGDLAALDEGFAGPTELISGARIQAQEAADDLRRQLDSIALDPERLATVEARMEAIQDLARKHHCRPAELPAQLDELTNALERLEGGRARLAELQTRRDQLQAEYADAAGQLHQARTEAAGTLAAAVTDGLRDLGMPAGRFEIDVEARPEAAVSAHGHDRIQFRVSANPGQAPRPLERVASGGELSRISLAIQMAAVGGTPIPTLVFDEVDAGIGGGVAEIVGRCLRRLADQGQVLCVTHLPQVAAQARHHLQVAKQVIDGHTRTDIGLLDDDARIDELARMLGGLEITERTLEHAREMRDNAES</sequence>
<dbReference type="NCBIfam" id="TIGR00634">
    <property type="entry name" value="recN"/>
    <property type="match status" value="1"/>
</dbReference>
<evidence type="ECO:0000256" key="5">
    <source>
        <dbReference type="ARBA" id="ARBA00022763"/>
    </source>
</evidence>
<evidence type="ECO:0000313" key="13">
    <source>
        <dbReference type="Proteomes" id="UP001259982"/>
    </source>
</evidence>
<evidence type="ECO:0000256" key="10">
    <source>
        <dbReference type="SAM" id="Coils"/>
    </source>
</evidence>
<feature type="domain" description="RecF/RecN/SMC N-terminal" evidence="11">
    <location>
        <begin position="2"/>
        <end position="508"/>
    </location>
</feature>
<evidence type="ECO:0000256" key="3">
    <source>
        <dbReference type="ARBA" id="ARBA00021315"/>
    </source>
</evidence>
<keyword evidence="7 9" id="KW-0234">DNA repair</keyword>
<proteinExistence type="inferred from homology"/>
<name>A0ABU3B6C7_9GAMM</name>
<feature type="coiled-coil region" evidence="10">
    <location>
        <begin position="326"/>
        <end position="370"/>
    </location>
</feature>
<dbReference type="CDD" id="cd03241">
    <property type="entry name" value="ABC_RecN"/>
    <property type="match status" value="2"/>
</dbReference>
<evidence type="ECO:0000256" key="1">
    <source>
        <dbReference type="ARBA" id="ARBA00003618"/>
    </source>
</evidence>
<comment type="caution">
    <text evidence="12">The sequence shown here is derived from an EMBL/GenBank/DDBJ whole genome shotgun (WGS) entry which is preliminary data.</text>
</comment>
<dbReference type="RefSeq" id="WP_311657730.1">
    <property type="nucleotide sequence ID" value="NZ_JAVRHY010000003.1"/>
</dbReference>
<keyword evidence="10" id="KW-0175">Coiled coil</keyword>
<keyword evidence="5 9" id="KW-0227">DNA damage</keyword>
<dbReference type="NCBIfam" id="NF008121">
    <property type="entry name" value="PRK10869.1"/>
    <property type="match status" value="1"/>
</dbReference>
<keyword evidence="6" id="KW-0067">ATP-binding</keyword>